<evidence type="ECO:0000313" key="3">
    <source>
        <dbReference type="EMBL" id="KPJ64725.1"/>
    </source>
</evidence>
<dbReference type="GO" id="GO:0009313">
    <property type="term" value="P:oligosaccharide catabolic process"/>
    <property type="evidence" value="ECO:0007669"/>
    <property type="project" value="TreeGrafter"/>
</dbReference>
<dbReference type="Proteomes" id="UP000052020">
    <property type="component" value="Unassembled WGS sequence"/>
</dbReference>
<evidence type="ECO:0008006" key="5">
    <source>
        <dbReference type="Google" id="ProtNLM"/>
    </source>
</evidence>
<name>A0A0S7XQE3_9BACT</name>
<reference evidence="3 4" key="1">
    <citation type="journal article" date="2015" name="Microbiome">
        <title>Genomic resolution of linkages in carbon, nitrogen, and sulfur cycling among widespread estuary sediment bacteria.</title>
        <authorList>
            <person name="Baker B.J."/>
            <person name="Lazar C.S."/>
            <person name="Teske A.P."/>
            <person name="Dick G.J."/>
        </authorList>
    </citation>
    <scope>NUCLEOTIDE SEQUENCE [LARGE SCALE GENOMIC DNA]</scope>
    <source>
        <strain evidence="3">DG_56</strain>
    </source>
</reference>
<dbReference type="GO" id="GO:0004559">
    <property type="term" value="F:alpha-mannosidase activity"/>
    <property type="evidence" value="ECO:0007669"/>
    <property type="project" value="InterPro"/>
</dbReference>
<accession>A0A0S7XQE3</accession>
<dbReference type="InterPro" id="IPR041147">
    <property type="entry name" value="GH38_C"/>
</dbReference>
<feature type="domain" description="Glycosyl hydrolases family 38 C-terminal" evidence="2">
    <location>
        <begin position="501"/>
        <end position="574"/>
    </location>
</feature>
<gene>
    <name evidence="3" type="ORF">AMK68_00750</name>
</gene>
<dbReference type="InterPro" id="IPR011013">
    <property type="entry name" value="Gal_mutarotase_sf_dom"/>
</dbReference>
<dbReference type="GO" id="GO:0030246">
    <property type="term" value="F:carbohydrate binding"/>
    <property type="evidence" value="ECO:0007669"/>
    <property type="project" value="InterPro"/>
</dbReference>
<dbReference type="AlphaFoldDB" id="A0A0S7XQE3"/>
<dbReference type="Gene3D" id="2.70.98.30">
    <property type="entry name" value="Golgi alpha-mannosidase II, domain 4"/>
    <property type="match status" value="1"/>
</dbReference>
<feature type="non-terminal residue" evidence="3">
    <location>
        <position position="1"/>
    </location>
</feature>
<dbReference type="Pfam" id="PF17677">
    <property type="entry name" value="Glyco_hydro38C2"/>
    <property type="match status" value="1"/>
</dbReference>
<organism evidence="3 4">
    <name type="scientific">candidate division KD3-62 bacterium DG_56</name>
    <dbReference type="NCBI Taxonomy" id="1704032"/>
    <lineage>
        <taxon>Bacteria</taxon>
        <taxon>candidate division KD3-62</taxon>
    </lineage>
</organism>
<sequence>RADWQDWWADGNASAAYETALSRSTQMRLLETEQLAAASSTLDGADRYPRAQLDAAYRDNTFFDEHTWGFHDSISHPWSPAVQAHWNHKASFAYRAAMAADDARANALRTLAGDIKGGREPAVVVINPCSWRRNDLAAVVLRHEERVRFPEKFRLVEADTRREVPCRTGLRGRDPQIHLVARVPASGYRTYLVVPGEPKAVKGEVRLRGNVFENRYYRVTLDRKTGGISSIYDKELRRELVDRRSPHVANQYIHEVPAVGKGQNGRNVILSKKPVEFSRVSPTRARIVERNLGPVWSSVTLETSGRIAPRLRHRIVLYDDLKRIDIFDTVDKTLTTDPEGLYYAFPFAFRRPTVKVEVADAVMEPEKEQLPATSHDWYSMQHFVDVSDGKAGVVWSSVEAPLVQFDEIQTGRWQHHLKINRGTLFAWIMNNYWTTNFRAGQGGEMTFHFALTSYRGRYSGRRATQFGRETHLPLITVPRTAGRGGTLPRAGASLFTVEPGNVIIAAVKRAEDDRGLMVRLYETQGRNTEATLTTALGRGDMKAWLTNVVERNLHALPVRGKKVRVPVEAFGLVTLRLKPGR</sequence>
<dbReference type="PANTHER" id="PTHR46017">
    <property type="entry name" value="ALPHA-MANNOSIDASE 2C1"/>
    <property type="match status" value="1"/>
</dbReference>
<protein>
    <recommendedName>
        <fullName evidence="5">Glycosyl hydrolase family 38 C-terminal domain-containing protein</fullName>
    </recommendedName>
</protein>
<feature type="domain" description="Glycosyl hydrolase family 38 C-terminal" evidence="1">
    <location>
        <begin position="213"/>
        <end position="393"/>
    </location>
</feature>
<evidence type="ECO:0000259" key="1">
    <source>
        <dbReference type="Pfam" id="PF07748"/>
    </source>
</evidence>
<evidence type="ECO:0000259" key="2">
    <source>
        <dbReference type="Pfam" id="PF17677"/>
    </source>
</evidence>
<proteinExistence type="predicted"/>
<comment type="caution">
    <text evidence="3">The sequence shown here is derived from an EMBL/GenBank/DDBJ whole genome shotgun (WGS) entry which is preliminary data.</text>
</comment>
<evidence type="ECO:0000313" key="4">
    <source>
        <dbReference type="Proteomes" id="UP000052020"/>
    </source>
</evidence>
<dbReference type="Pfam" id="PF07748">
    <property type="entry name" value="Glyco_hydro_38C"/>
    <property type="match status" value="1"/>
</dbReference>
<dbReference type="GO" id="GO:0006013">
    <property type="term" value="P:mannose metabolic process"/>
    <property type="evidence" value="ECO:0007669"/>
    <property type="project" value="InterPro"/>
</dbReference>
<dbReference type="PANTHER" id="PTHR46017:SF1">
    <property type="entry name" value="ALPHA-MANNOSIDASE 2C1"/>
    <property type="match status" value="1"/>
</dbReference>
<dbReference type="SUPFAM" id="SSF74650">
    <property type="entry name" value="Galactose mutarotase-like"/>
    <property type="match status" value="1"/>
</dbReference>
<dbReference type="EMBL" id="LIZY01000010">
    <property type="protein sequence ID" value="KPJ64725.1"/>
    <property type="molecule type" value="Genomic_DNA"/>
</dbReference>
<dbReference type="InterPro" id="IPR011682">
    <property type="entry name" value="Glyco_hydro_38_C"/>
</dbReference>
<dbReference type="Gene3D" id="2.60.40.2220">
    <property type="match status" value="1"/>
</dbReference>